<reference evidence="1" key="1">
    <citation type="submission" date="2023-02" db="EMBL/GenBank/DDBJ databases">
        <title>Pathogen: clinical or host-associated sample.</title>
        <authorList>
            <person name="Hergert J."/>
            <person name="Casey R."/>
            <person name="Wagner J."/>
            <person name="Young E.L."/>
            <person name="Oakeson K.F."/>
        </authorList>
    </citation>
    <scope>NUCLEOTIDE SEQUENCE</scope>
    <source>
        <strain evidence="1">2022CK-00830</strain>
    </source>
</reference>
<sequence length="257" mass="29400">MFTITNPKIAGFTPEWSHFRGYSILFDNPSDRLLPLDANEDLKLLSCDIESEQLGLYKSLNQTLTQLSEVKNTYLFCPLPSHSYHVTLWDGINDGNVQELSREHRFNAEDLLDNLPHSLRGGERDFLRIGDGPLHIHMEESIDFQFDKLIKWGNSVLVASLKPANSRSGAALHKIEEERKCLIEKYKERFGLETCGSSYTPHVSLGYFANKERAEMSTSNIGHWNERFLQSTEGQTVTFTSNSLYGFSSMATFYKRF</sequence>
<evidence type="ECO:0000313" key="2">
    <source>
        <dbReference type="Proteomes" id="UP001220962"/>
    </source>
</evidence>
<name>A0AAX3N486_9BACL</name>
<dbReference type="EMBL" id="CP118101">
    <property type="protein sequence ID" value="WDH83824.1"/>
    <property type="molecule type" value="Genomic_DNA"/>
</dbReference>
<accession>A0AAX3N486</accession>
<dbReference type="AlphaFoldDB" id="A0AAX3N486"/>
<dbReference type="InterPro" id="IPR009097">
    <property type="entry name" value="Cyclic_Pdiesterase"/>
</dbReference>
<gene>
    <name evidence="1" type="ORF">PUW23_06250</name>
</gene>
<evidence type="ECO:0000313" key="1">
    <source>
        <dbReference type="EMBL" id="WDH83824.1"/>
    </source>
</evidence>
<dbReference type="RefSeq" id="WP_274359690.1">
    <property type="nucleotide sequence ID" value="NZ_CP118101.1"/>
</dbReference>
<protein>
    <recommendedName>
        <fullName evidence="3">DUF1868 domain-containing protein</fullName>
    </recommendedName>
</protein>
<dbReference type="Proteomes" id="UP001220962">
    <property type="component" value="Chromosome"/>
</dbReference>
<organism evidence="1 2">
    <name type="scientific">Paenibacillus urinalis</name>
    <dbReference type="NCBI Taxonomy" id="521520"/>
    <lineage>
        <taxon>Bacteria</taxon>
        <taxon>Bacillati</taxon>
        <taxon>Bacillota</taxon>
        <taxon>Bacilli</taxon>
        <taxon>Bacillales</taxon>
        <taxon>Paenibacillaceae</taxon>
        <taxon>Paenibacillus</taxon>
    </lineage>
</organism>
<evidence type="ECO:0008006" key="3">
    <source>
        <dbReference type="Google" id="ProtNLM"/>
    </source>
</evidence>
<dbReference type="Gene3D" id="3.90.1140.10">
    <property type="entry name" value="Cyclic phosphodiesterase"/>
    <property type="match status" value="1"/>
</dbReference>
<proteinExistence type="predicted"/>
<dbReference type="SUPFAM" id="SSF55144">
    <property type="entry name" value="LigT-like"/>
    <property type="match status" value="1"/>
</dbReference>